<dbReference type="EMBL" id="AP004151">
    <property type="protein sequence ID" value="BAD16990.1"/>
    <property type="molecule type" value="Genomic_DNA"/>
</dbReference>
<evidence type="ECO:0000256" key="1">
    <source>
        <dbReference type="SAM" id="MobiDB-lite"/>
    </source>
</evidence>
<proteinExistence type="predicted"/>
<reference evidence="3" key="2">
    <citation type="journal article" date="2008" name="Nucleic Acids Res.">
        <title>The rice annotation project database (RAP-DB): 2008 update.</title>
        <authorList>
            <consortium name="The rice annotation project (RAP)"/>
        </authorList>
    </citation>
    <scope>GENOME REANNOTATION</scope>
    <source>
        <strain evidence="3">cv. Nipponbare</strain>
    </source>
</reference>
<evidence type="ECO:0000313" key="3">
    <source>
        <dbReference type="Proteomes" id="UP000000763"/>
    </source>
</evidence>
<reference evidence="3" key="1">
    <citation type="journal article" date="2005" name="Nature">
        <title>The map-based sequence of the rice genome.</title>
        <authorList>
            <consortium name="International rice genome sequencing project (IRGSP)"/>
            <person name="Matsumoto T."/>
            <person name="Wu J."/>
            <person name="Kanamori H."/>
            <person name="Katayose Y."/>
            <person name="Fujisawa M."/>
            <person name="Namiki N."/>
            <person name="Mizuno H."/>
            <person name="Yamamoto K."/>
            <person name="Antonio B.A."/>
            <person name="Baba T."/>
            <person name="Sakata K."/>
            <person name="Nagamura Y."/>
            <person name="Aoki H."/>
            <person name="Arikawa K."/>
            <person name="Arita K."/>
            <person name="Bito T."/>
            <person name="Chiden Y."/>
            <person name="Fujitsuka N."/>
            <person name="Fukunaka R."/>
            <person name="Hamada M."/>
            <person name="Harada C."/>
            <person name="Hayashi A."/>
            <person name="Hijishita S."/>
            <person name="Honda M."/>
            <person name="Hosokawa S."/>
            <person name="Ichikawa Y."/>
            <person name="Idonuma A."/>
            <person name="Iijima M."/>
            <person name="Ikeda M."/>
            <person name="Ikeno M."/>
            <person name="Ito K."/>
            <person name="Ito S."/>
            <person name="Ito T."/>
            <person name="Ito Y."/>
            <person name="Ito Y."/>
            <person name="Iwabuchi A."/>
            <person name="Kamiya K."/>
            <person name="Karasawa W."/>
            <person name="Kurita K."/>
            <person name="Katagiri S."/>
            <person name="Kikuta A."/>
            <person name="Kobayashi H."/>
            <person name="Kobayashi N."/>
            <person name="Machita K."/>
            <person name="Maehara T."/>
            <person name="Masukawa M."/>
            <person name="Mizubayashi T."/>
            <person name="Mukai Y."/>
            <person name="Nagasaki H."/>
            <person name="Nagata Y."/>
            <person name="Naito S."/>
            <person name="Nakashima M."/>
            <person name="Nakama Y."/>
            <person name="Nakamichi Y."/>
            <person name="Nakamura M."/>
            <person name="Meguro A."/>
            <person name="Negishi M."/>
            <person name="Ohta I."/>
            <person name="Ohta T."/>
            <person name="Okamoto M."/>
            <person name="Ono N."/>
            <person name="Saji S."/>
            <person name="Sakaguchi M."/>
            <person name="Sakai K."/>
            <person name="Shibata M."/>
            <person name="Shimokawa T."/>
            <person name="Song J."/>
            <person name="Takazaki Y."/>
            <person name="Terasawa K."/>
            <person name="Tsugane M."/>
            <person name="Tsuji K."/>
            <person name="Ueda S."/>
            <person name="Waki K."/>
            <person name="Yamagata H."/>
            <person name="Yamamoto M."/>
            <person name="Yamamoto S."/>
            <person name="Yamane H."/>
            <person name="Yoshiki S."/>
            <person name="Yoshihara R."/>
            <person name="Yukawa K."/>
            <person name="Zhong H."/>
            <person name="Yano M."/>
            <person name="Yuan Q."/>
            <person name="Ouyang S."/>
            <person name="Liu J."/>
            <person name="Jones K.M."/>
            <person name="Gansberger K."/>
            <person name="Moffat K."/>
            <person name="Hill J."/>
            <person name="Bera J."/>
            <person name="Fadrosh D."/>
            <person name="Jin S."/>
            <person name="Johri S."/>
            <person name="Kim M."/>
            <person name="Overton L."/>
            <person name="Reardon M."/>
            <person name="Tsitrin T."/>
            <person name="Vuong H."/>
            <person name="Weaver B."/>
            <person name="Ciecko A."/>
            <person name="Tallon L."/>
            <person name="Jackson J."/>
            <person name="Pai G."/>
            <person name="Aken S.V."/>
            <person name="Utterback T."/>
            <person name="Reidmuller S."/>
            <person name="Feldblyum T."/>
            <person name="Hsiao J."/>
            <person name="Zismann V."/>
            <person name="Iobst S."/>
            <person name="de Vazeille A.R."/>
            <person name="Buell C.R."/>
            <person name="Ying K."/>
            <person name="Li Y."/>
            <person name="Lu T."/>
            <person name="Huang Y."/>
            <person name="Zhao Q."/>
            <person name="Feng Q."/>
            <person name="Zhang L."/>
            <person name="Zhu J."/>
            <person name="Weng Q."/>
            <person name="Mu J."/>
            <person name="Lu Y."/>
            <person name="Fan D."/>
            <person name="Liu Y."/>
            <person name="Guan J."/>
            <person name="Zhang Y."/>
            <person name="Yu S."/>
            <person name="Liu X."/>
            <person name="Zhang Y."/>
            <person name="Hong G."/>
            <person name="Han B."/>
            <person name="Choisne N."/>
            <person name="Demange N."/>
            <person name="Orjeda G."/>
            <person name="Samain S."/>
            <person name="Cattolico L."/>
            <person name="Pelletier E."/>
            <person name="Couloux A."/>
            <person name="Segurens B."/>
            <person name="Wincker P."/>
            <person name="D'Hont A."/>
            <person name="Scarpelli C."/>
            <person name="Weissenbach J."/>
            <person name="Salanoubat M."/>
            <person name="Quetier F."/>
            <person name="Yu Y."/>
            <person name="Kim H.R."/>
            <person name="Rambo T."/>
            <person name="Currie J."/>
            <person name="Collura K."/>
            <person name="Luo M."/>
            <person name="Yang T."/>
            <person name="Ammiraju J.S.S."/>
            <person name="Engler F."/>
            <person name="Soderlund C."/>
            <person name="Wing R.A."/>
            <person name="Palmer L.E."/>
            <person name="de la Bastide M."/>
            <person name="Spiegel L."/>
            <person name="Nascimento L."/>
            <person name="Zutavern T."/>
            <person name="O'Shaughnessy A."/>
            <person name="Dike S."/>
            <person name="Dedhia N."/>
            <person name="Preston R."/>
            <person name="Balija V."/>
            <person name="McCombie W.R."/>
            <person name="Chow T."/>
            <person name="Chen H."/>
            <person name="Chung M."/>
            <person name="Chen C."/>
            <person name="Shaw J."/>
            <person name="Wu H."/>
            <person name="Hsiao K."/>
            <person name="Chao Y."/>
            <person name="Chu M."/>
            <person name="Cheng C."/>
            <person name="Hour A."/>
            <person name="Lee P."/>
            <person name="Lin S."/>
            <person name="Lin Y."/>
            <person name="Liou J."/>
            <person name="Liu S."/>
            <person name="Hsing Y."/>
            <person name="Raghuvanshi S."/>
            <person name="Mohanty A."/>
            <person name="Bharti A.K."/>
            <person name="Gaur A."/>
            <person name="Gupta V."/>
            <person name="Kumar D."/>
            <person name="Ravi V."/>
            <person name="Vij S."/>
            <person name="Kapur A."/>
            <person name="Khurana P."/>
            <person name="Khurana P."/>
            <person name="Khurana J.P."/>
            <person name="Tyagi A.K."/>
            <person name="Gaikwad K."/>
            <person name="Singh A."/>
            <person name="Dalal V."/>
            <person name="Srivastava S."/>
            <person name="Dixit A."/>
            <person name="Pal A.K."/>
            <person name="Ghazi I.A."/>
            <person name="Yadav M."/>
            <person name="Pandit A."/>
            <person name="Bhargava A."/>
            <person name="Sureshbabu K."/>
            <person name="Batra K."/>
            <person name="Sharma T.R."/>
            <person name="Mohapatra T."/>
            <person name="Singh N.K."/>
            <person name="Messing J."/>
            <person name="Nelson A.B."/>
            <person name="Fuks G."/>
            <person name="Kavchok S."/>
            <person name="Keizer G."/>
            <person name="Linton E."/>
            <person name="Llaca V."/>
            <person name="Song R."/>
            <person name="Tanyolac B."/>
            <person name="Young S."/>
            <person name="Ho-Il K."/>
            <person name="Hahn J.H."/>
            <person name="Sangsakoo G."/>
            <person name="Vanavichit A."/>
            <person name="de Mattos Luiz.A.T."/>
            <person name="Zimmer P.D."/>
            <person name="Malone G."/>
            <person name="Dellagostin O."/>
            <person name="de Oliveira A.C."/>
            <person name="Bevan M."/>
            <person name="Bancroft I."/>
            <person name="Minx P."/>
            <person name="Cordum H."/>
            <person name="Wilson R."/>
            <person name="Cheng Z."/>
            <person name="Jin W."/>
            <person name="Jiang J."/>
            <person name="Leong S.A."/>
            <person name="Iwama H."/>
            <person name="Gojobori T."/>
            <person name="Itoh T."/>
            <person name="Niimura Y."/>
            <person name="Fujii Y."/>
            <person name="Habara T."/>
            <person name="Sakai H."/>
            <person name="Sato Y."/>
            <person name="Wilson G."/>
            <person name="Kumar K."/>
            <person name="McCouch S."/>
            <person name="Juretic N."/>
            <person name="Hoen D."/>
            <person name="Wright S."/>
            <person name="Bruskiewich R."/>
            <person name="Bureau T."/>
            <person name="Miyao A."/>
            <person name="Hirochika H."/>
            <person name="Nishikawa T."/>
            <person name="Kadowaki K."/>
            <person name="Sugiura M."/>
            <person name="Burr B."/>
            <person name="Sasaki T."/>
        </authorList>
    </citation>
    <scope>NUCLEOTIDE SEQUENCE [LARGE SCALE GENOMIC DNA]</scope>
    <source>
        <strain evidence="3">cv. Nipponbare</strain>
    </source>
</reference>
<gene>
    <name evidence="2" type="primary">OJ1008_E02.22</name>
</gene>
<feature type="compositionally biased region" description="Low complexity" evidence="1">
    <location>
        <begin position="254"/>
        <end position="270"/>
    </location>
</feature>
<evidence type="ECO:0000313" key="2">
    <source>
        <dbReference type="EMBL" id="BAD16990.1"/>
    </source>
</evidence>
<feature type="region of interest" description="Disordered" evidence="1">
    <location>
        <begin position="241"/>
        <end position="270"/>
    </location>
</feature>
<sequence>MSRLLDCFTNIKDRWDPWTPPVTSYLWPPHPNHHGRPNHPAHVAAKSATPASRARNCRRGHDPLHVLHHFPLTPRENRRRATSTPPHDAASTPTPVAAHPGPSHSLPGLYKSSPGHTLPFHLLPELPAPFPALPMCAPAPSLVGGLQPRATAAPAAAVLRRLHCWLRHRAGKLGLHSISPFHRRNSISTIKPSHCPFNRLQLPATATLATAAPRRCHLRVRHVVPRPGRHSTRPFHRLRTVSTVDPSSTTACVASSHRSSPRQPSPRKSAATLGFAALPRTLAATPDPQTITGAPVPLPTRATTTSIASGGLSLLSSVAARGLTPLSLLPRATTLPGRPLTCRAGAAIAVVVVVLPCAGHRHLALGNVSYRQPEALLHLLPSARGLSLARPYDQVAAMRGFRL</sequence>
<dbReference type="AlphaFoldDB" id="Q6ZG67"/>
<feature type="compositionally biased region" description="Polar residues" evidence="1">
    <location>
        <begin position="241"/>
        <end position="253"/>
    </location>
</feature>
<protein>
    <submittedName>
        <fullName evidence="2">Uncharacterized protein</fullName>
    </submittedName>
</protein>
<dbReference type="Proteomes" id="UP000000763">
    <property type="component" value="Chromosome 2"/>
</dbReference>
<organism evidence="2 3">
    <name type="scientific">Oryza sativa subsp. japonica</name>
    <name type="common">Rice</name>
    <dbReference type="NCBI Taxonomy" id="39947"/>
    <lineage>
        <taxon>Eukaryota</taxon>
        <taxon>Viridiplantae</taxon>
        <taxon>Streptophyta</taxon>
        <taxon>Embryophyta</taxon>
        <taxon>Tracheophyta</taxon>
        <taxon>Spermatophyta</taxon>
        <taxon>Magnoliopsida</taxon>
        <taxon>Liliopsida</taxon>
        <taxon>Poales</taxon>
        <taxon>Poaceae</taxon>
        <taxon>BOP clade</taxon>
        <taxon>Oryzoideae</taxon>
        <taxon>Oryzeae</taxon>
        <taxon>Oryzinae</taxon>
        <taxon>Oryza</taxon>
        <taxon>Oryza sativa</taxon>
    </lineage>
</organism>
<name>Q6ZG67_ORYSJ</name>
<accession>Q6ZG67</accession>
<feature type="region of interest" description="Disordered" evidence="1">
    <location>
        <begin position="68"/>
        <end position="110"/>
    </location>
</feature>